<feature type="transmembrane region" description="Helical" evidence="6">
    <location>
        <begin position="248"/>
        <end position="270"/>
    </location>
</feature>
<gene>
    <name evidence="8" type="ORF">A1Q1_07902</name>
</gene>
<dbReference type="PANTHER" id="PTHR43791">
    <property type="entry name" value="PERMEASE-RELATED"/>
    <property type="match status" value="1"/>
</dbReference>
<feature type="transmembrane region" description="Helical" evidence="6">
    <location>
        <begin position="420"/>
        <end position="440"/>
    </location>
</feature>
<accession>J6F1T8</accession>
<feature type="transmembrane region" description="Helical" evidence="6">
    <location>
        <begin position="155"/>
        <end position="174"/>
    </location>
</feature>
<dbReference type="PANTHER" id="PTHR43791:SF54">
    <property type="entry name" value="MAJOR FACILITATOR SUPERFAMILY (MFS) PROFILE DOMAIN-CONTAINING PROTEIN-RELATED"/>
    <property type="match status" value="1"/>
</dbReference>
<sequence>MTPTLTNRSESPGSLDLEKKEEFQVEAVTSAAMNEDDIAFLASFDDKRKARMYRKIDIRLLPMLALLYLFAYIDRANIGNAKIEGLTVDLHLDGTKYNTCQSIFFVTYILFEIPGQFASLSRKKRRKSIGNGGENKLTTSGNIILEKFFKKRPSFYLSALTILWGTCMTLHGVVQNYGGMIAVRLALGICEAPFFPSAVFLSSVWYPREMLNSRIALFYTASAMAGAFSGLLAFGIAKLGGVGGIASWRWIFLLEGLATVVLGMIVPFILPDTAETSKFLDADEKRYMALMGTAQDTSAHAGDGDHEKVSRWSVFKSVITDWQLYLQGIVYWSNTVPNYAMKFTLPTILKTMGYTNANAQLLSIPPYVVGATTACLAGFFSDRFRKRMPFIVASQAVVIVAFIIIMPLRFEPKKYMGPVYMSLCLVCAGVYPIGPGCNTWTANNLAGPAKRAMGVAFVISLCNVGGIIGGYIYLDREKPHFTTGYAASLGFAAAGVLAALTLEFAFTRINKKREAMSKEEIDAKYAPQQLAQMGDRSPYYSIISTCGVLGGGALIRVADDNEETQLERRFNDVCSLKPICSWYHPRVRSIDPEQIAAESRQTISNSISHCDLIGARAIDAAEGALDAGTPQKLAPGSSRKYNLHWGETNPVLAGITAGRDPVYAYSPGRDKRGFADGVGHILQFLCDDIFPDPVRAQYRTLFGTLLWPASSARTTKPRSSS</sequence>
<dbReference type="SUPFAM" id="SSF103473">
    <property type="entry name" value="MFS general substrate transporter"/>
    <property type="match status" value="1"/>
</dbReference>
<dbReference type="GO" id="GO:0022857">
    <property type="term" value="F:transmembrane transporter activity"/>
    <property type="evidence" value="ECO:0007669"/>
    <property type="project" value="InterPro"/>
</dbReference>
<feature type="transmembrane region" description="Helical" evidence="6">
    <location>
        <begin position="485"/>
        <end position="506"/>
    </location>
</feature>
<feature type="transmembrane region" description="Helical" evidence="6">
    <location>
        <begin position="180"/>
        <end position="204"/>
    </location>
</feature>
<evidence type="ECO:0000256" key="6">
    <source>
        <dbReference type="SAM" id="Phobius"/>
    </source>
</evidence>
<keyword evidence="4 6" id="KW-1133">Transmembrane helix</keyword>
<reference evidence="8 9" key="1">
    <citation type="journal article" date="2012" name="Eukaryot. Cell">
        <title>Draft genome sequence of CBS 2479, the standard type strain of Trichosporon asahii.</title>
        <authorList>
            <person name="Yang R.Y."/>
            <person name="Li H.T."/>
            <person name="Zhu H."/>
            <person name="Zhou G.P."/>
            <person name="Wang M."/>
            <person name="Wang L."/>
        </authorList>
    </citation>
    <scope>NUCLEOTIDE SEQUENCE [LARGE SCALE GENOMIC DNA]</scope>
    <source>
        <strain evidence="9">ATCC 90039 / CBS 2479 / JCM 2466 / KCTC 7840 / NCYC 2677 / UAMH 7654</strain>
    </source>
</reference>
<dbReference type="InterPro" id="IPR020846">
    <property type="entry name" value="MFS_dom"/>
</dbReference>
<proteinExistence type="predicted"/>
<dbReference type="InterPro" id="IPR036259">
    <property type="entry name" value="MFS_trans_sf"/>
</dbReference>
<dbReference type="Pfam" id="PF07690">
    <property type="entry name" value="MFS_1"/>
    <property type="match status" value="1"/>
</dbReference>
<feature type="transmembrane region" description="Helical" evidence="6">
    <location>
        <begin position="390"/>
        <end position="408"/>
    </location>
</feature>
<dbReference type="InterPro" id="IPR011701">
    <property type="entry name" value="MFS"/>
</dbReference>
<name>J6F1T8_TRIAS</name>
<dbReference type="GO" id="GO:0016020">
    <property type="term" value="C:membrane"/>
    <property type="evidence" value="ECO:0007669"/>
    <property type="project" value="UniProtKB-SubCell"/>
</dbReference>
<dbReference type="RefSeq" id="XP_014182361.1">
    <property type="nucleotide sequence ID" value="XM_014326886.1"/>
</dbReference>
<dbReference type="EMBL" id="ALBS01000080">
    <property type="protein sequence ID" value="EJT50929.1"/>
    <property type="molecule type" value="Genomic_DNA"/>
</dbReference>
<organism evidence="8 9">
    <name type="scientific">Trichosporon asahii var. asahii (strain ATCC 90039 / CBS 2479 / JCM 2466 / KCTC 7840 / NBRC 103889/ NCYC 2677 / UAMH 7654)</name>
    <name type="common">Yeast</name>
    <dbReference type="NCBI Taxonomy" id="1186058"/>
    <lineage>
        <taxon>Eukaryota</taxon>
        <taxon>Fungi</taxon>
        <taxon>Dikarya</taxon>
        <taxon>Basidiomycota</taxon>
        <taxon>Agaricomycotina</taxon>
        <taxon>Tremellomycetes</taxon>
        <taxon>Trichosporonales</taxon>
        <taxon>Trichosporonaceae</taxon>
        <taxon>Trichosporon</taxon>
    </lineage>
</organism>
<evidence type="ECO:0000313" key="9">
    <source>
        <dbReference type="Proteomes" id="UP000002748"/>
    </source>
</evidence>
<evidence type="ECO:0000256" key="4">
    <source>
        <dbReference type="ARBA" id="ARBA00022989"/>
    </source>
</evidence>
<keyword evidence="5 6" id="KW-0472">Membrane</keyword>
<evidence type="ECO:0000256" key="1">
    <source>
        <dbReference type="ARBA" id="ARBA00004141"/>
    </source>
</evidence>
<dbReference type="FunFam" id="1.20.1250.20:FF:000013">
    <property type="entry name" value="MFS general substrate transporter"/>
    <property type="match status" value="1"/>
</dbReference>
<feature type="transmembrane region" description="Helical" evidence="6">
    <location>
        <begin position="102"/>
        <end position="120"/>
    </location>
</feature>
<dbReference type="VEuPathDB" id="FungiDB:A1Q1_07902"/>
<protein>
    <recommendedName>
        <fullName evidence="7">Major facilitator superfamily (MFS) profile domain-containing protein</fullName>
    </recommendedName>
</protein>
<evidence type="ECO:0000256" key="2">
    <source>
        <dbReference type="ARBA" id="ARBA00022448"/>
    </source>
</evidence>
<evidence type="ECO:0000259" key="7">
    <source>
        <dbReference type="PROSITE" id="PS50850"/>
    </source>
</evidence>
<dbReference type="HOGENOM" id="CLU_001265_0_1_1"/>
<comment type="caution">
    <text evidence="8">The sequence shown here is derived from an EMBL/GenBank/DDBJ whole genome shotgun (WGS) entry which is preliminary data.</text>
</comment>
<feature type="transmembrane region" description="Helical" evidence="6">
    <location>
        <begin position="56"/>
        <end position="73"/>
    </location>
</feature>
<dbReference type="GeneID" id="25991414"/>
<feature type="transmembrane region" description="Helical" evidence="6">
    <location>
        <begin position="452"/>
        <end position="473"/>
    </location>
</feature>
<evidence type="ECO:0000256" key="3">
    <source>
        <dbReference type="ARBA" id="ARBA00022692"/>
    </source>
</evidence>
<keyword evidence="2" id="KW-0813">Transport</keyword>
<dbReference type="PROSITE" id="PS50850">
    <property type="entry name" value="MFS"/>
    <property type="match status" value="1"/>
</dbReference>
<feature type="domain" description="Major facilitator superfamily (MFS) profile" evidence="7">
    <location>
        <begin position="60"/>
        <end position="513"/>
    </location>
</feature>
<dbReference type="OrthoDB" id="2985014at2759"/>
<dbReference type="Gene3D" id="1.20.1250.20">
    <property type="entry name" value="MFS general substrate transporter like domains"/>
    <property type="match status" value="2"/>
</dbReference>
<feature type="transmembrane region" description="Helical" evidence="6">
    <location>
        <begin position="216"/>
        <end position="236"/>
    </location>
</feature>
<evidence type="ECO:0000256" key="5">
    <source>
        <dbReference type="ARBA" id="ARBA00023136"/>
    </source>
</evidence>
<comment type="subcellular location">
    <subcellularLocation>
        <location evidence="1">Membrane</location>
        <topology evidence="1">Multi-pass membrane protein</topology>
    </subcellularLocation>
</comment>
<dbReference type="Proteomes" id="UP000002748">
    <property type="component" value="Unassembled WGS sequence"/>
</dbReference>
<evidence type="ECO:0000313" key="8">
    <source>
        <dbReference type="EMBL" id="EJT50929.1"/>
    </source>
</evidence>
<dbReference type="KEGG" id="tasa:A1Q1_07902"/>
<keyword evidence="3 6" id="KW-0812">Transmembrane</keyword>
<dbReference type="AlphaFoldDB" id="J6F1T8"/>